<evidence type="ECO:0000256" key="1">
    <source>
        <dbReference type="SAM" id="Phobius"/>
    </source>
</evidence>
<feature type="domain" description="Reverse transcriptase" evidence="2">
    <location>
        <begin position="18"/>
        <end position="166"/>
    </location>
</feature>
<keyword evidence="1" id="KW-0472">Membrane</keyword>
<dbReference type="Proteomes" id="UP000580250">
    <property type="component" value="Unassembled WGS sequence"/>
</dbReference>
<reference evidence="3 4" key="1">
    <citation type="submission" date="2020-08" db="EMBL/GenBank/DDBJ databases">
        <authorList>
            <person name="Koutsovoulos G."/>
            <person name="Danchin GJ E."/>
        </authorList>
    </citation>
    <scope>NUCLEOTIDE SEQUENCE [LARGE SCALE GENOMIC DNA]</scope>
</reference>
<dbReference type="PANTHER" id="PTHR33332">
    <property type="entry name" value="REVERSE TRANSCRIPTASE DOMAIN-CONTAINING PROTEIN"/>
    <property type="match status" value="1"/>
</dbReference>
<dbReference type="EMBL" id="CAJEWN010000100">
    <property type="protein sequence ID" value="CAD2163891.1"/>
    <property type="molecule type" value="Genomic_DNA"/>
</dbReference>
<sequence>MERSNYCPNSKVINSSLANDYRPISLLSPIGKTMEKIIYNHLVKFIENNNILFDSQHGFSSSKSVTSQLLETLNDITTAIENKEIVDVIYFNCWKAFDSISHQILLDKLTNLGIKGTLHQWIANYLLNRKFKVKIQTSFSTPKSMISGVPQGSILGLCFLFYIFQISLKMFNRRSYGNSVVSQPYFFLPIFYPMFVRNGQFFPFLSSNLPFHILPKNNQKD</sequence>
<evidence type="ECO:0000313" key="4">
    <source>
        <dbReference type="Proteomes" id="UP000580250"/>
    </source>
</evidence>
<dbReference type="AlphaFoldDB" id="A0A6V7URD9"/>
<dbReference type="SUPFAM" id="SSF56672">
    <property type="entry name" value="DNA/RNA polymerases"/>
    <property type="match status" value="1"/>
</dbReference>
<comment type="caution">
    <text evidence="3">The sequence shown here is derived from an EMBL/GenBank/DDBJ whole genome shotgun (WGS) entry which is preliminary data.</text>
</comment>
<name>A0A6V7URD9_MELEN</name>
<keyword evidence="1" id="KW-0812">Transmembrane</keyword>
<dbReference type="Pfam" id="PF00078">
    <property type="entry name" value="RVT_1"/>
    <property type="match status" value="1"/>
</dbReference>
<evidence type="ECO:0000259" key="2">
    <source>
        <dbReference type="Pfam" id="PF00078"/>
    </source>
</evidence>
<protein>
    <recommendedName>
        <fullName evidence="2">Reverse transcriptase domain-containing protein</fullName>
    </recommendedName>
</protein>
<evidence type="ECO:0000313" key="3">
    <source>
        <dbReference type="EMBL" id="CAD2163891.1"/>
    </source>
</evidence>
<proteinExistence type="predicted"/>
<keyword evidence="1" id="KW-1133">Transmembrane helix</keyword>
<dbReference type="InterPro" id="IPR043502">
    <property type="entry name" value="DNA/RNA_pol_sf"/>
</dbReference>
<organism evidence="3 4">
    <name type="scientific">Meloidogyne enterolobii</name>
    <name type="common">Root-knot nematode worm</name>
    <name type="synonym">Meloidogyne mayaguensis</name>
    <dbReference type="NCBI Taxonomy" id="390850"/>
    <lineage>
        <taxon>Eukaryota</taxon>
        <taxon>Metazoa</taxon>
        <taxon>Ecdysozoa</taxon>
        <taxon>Nematoda</taxon>
        <taxon>Chromadorea</taxon>
        <taxon>Rhabditida</taxon>
        <taxon>Tylenchina</taxon>
        <taxon>Tylenchomorpha</taxon>
        <taxon>Tylenchoidea</taxon>
        <taxon>Meloidogynidae</taxon>
        <taxon>Meloidogyninae</taxon>
        <taxon>Meloidogyne</taxon>
    </lineage>
</organism>
<feature type="transmembrane region" description="Helical" evidence="1">
    <location>
        <begin position="176"/>
        <end position="195"/>
    </location>
</feature>
<feature type="transmembrane region" description="Helical" evidence="1">
    <location>
        <begin position="145"/>
        <end position="164"/>
    </location>
</feature>
<dbReference type="InterPro" id="IPR000477">
    <property type="entry name" value="RT_dom"/>
</dbReference>
<dbReference type="OrthoDB" id="410104at2759"/>
<accession>A0A6V7URD9</accession>
<gene>
    <name evidence="3" type="ORF">MENT_LOCUS16269</name>
</gene>